<name>A0ABM9S391_YEREN</name>
<evidence type="ECO:0000313" key="3">
    <source>
        <dbReference type="Proteomes" id="UP000041601"/>
    </source>
</evidence>
<comment type="caution">
    <text evidence="2">The sequence shown here is derived from an EMBL/GenBank/DDBJ whole genome shotgun (WGS) entry which is preliminary data.</text>
</comment>
<proteinExistence type="predicted"/>
<accession>A0ABM9S391</accession>
<protein>
    <submittedName>
        <fullName evidence="2">Uncharacterized protein</fullName>
    </submittedName>
</protein>
<evidence type="ECO:0000256" key="1">
    <source>
        <dbReference type="SAM" id="MobiDB-lite"/>
    </source>
</evidence>
<evidence type="ECO:0000313" key="2">
    <source>
        <dbReference type="EMBL" id="CNE05686.1"/>
    </source>
</evidence>
<gene>
    <name evidence="2" type="ORF">ERS137959_02892</name>
</gene>
<dbReference type="Proteomes" id="UP000041601">
    <property type="component" value="Unassembled WGS sequence"/>
</dbReference>
<organism evidence="2 3">
    <name type="scientific">Yersinia enterocolitica</name>
    <dbReference type="NCBI Taxonomy" id="630"/>
    <lineage>
        <taxon>Bacteria</taxon>
        <taxon>Pseudomonadati</taxon>
        <taxon>Pseudomonadota</taxon>
        <taxon>Gammaproteobacteria</taxon>
        <taxon>Enterobacterales</taxon>
        <taxon>Yersiniaceae</taxon>
        <taxon>Yersinia</taxon>
    </lineage>
</organism>
<feature type="region of interest" description="Disordered" evidence="1">
    <location>
        <begin position="1"/>
        <end position="20"/>
    </location>
</feature>
<sequence length="64" mass="7188">MALEPTPDSCSCSSSETEAAQPNFTDLVKPGITLRLIDADFQKILRYSKPCLRLCSGFIRYEME</sequence>
<reference evidence="2 3" key="1">
    <citation type="submission" date="2015-03" db="EMBL/GenBank/DDBJ databases">
        <authorList>
            <consortium name="Pathogen Informatics"/>
            <person name="Murphy D."/>
        </authorList>
    </citation>
    <scope>NUCLEOTIDE SEQUENCE [LARGE SCALE GENOMIC DNA]</scope>
    <source>
        <strain evidence="2 3">IP05342</strain>
    </source>
</reference>
<dbReference type="EMBL" id="CPXJ01000036">
    <property type="protein sequence ID" value="CNE05686.1"/>
    <property type="molecule type" value="Genomic_DNA"/>
</dbReference>
<keyword evidence="3" id="KW-1185">Reference proteome</keyword>